<dbReference type="STRING" id="27342.A0A0H2S8Y5"/>
<organism evidence="2 3">
    <name type="scientific">Schizopora paradoxa</name>
    <dbReference type="NCBI Taxonomy" id="27342"/>
    <lineage>
        <taxon>Eukaryota</taxon>
        <taxon>Fungi</taxon>
        <taxon>Dikarya</taxon>
        <taxon>Basidiomycota</taxon>
        <taxon>Agaricomycotina</taxon>
        <taxon>Agaricomycetes</taxon>
        <taxon>Hymenochaetales</taxon>
        <taxon>Schizoporaceae</taxon>
        <taxon>Schizopora</taxon>
    </lineage>
</organism>
<dbReference type="Pfam" id="PF18759">
    <property type="entry name" value="Plavaka"/>
    <property type="match status" value="1"/>
</dbReference>
<dbReference type="OrthoDB" id="2687259at2759"/>
<evidence type="ECO:0000313" key="2">
    <source>
        <dbReference type="EMBL" id="KLO18138.1"/>
    </source>
</evidence>
<evidence type="ECO:0000313" key="3">
    <source>
        <dbReference type="Proteomes" id="UP000053477"/>
    </source>
</evidence>
<proteinExistence type="predicted"/>
<reference evidence="2 3" key="1">
    <citation type="submission" date="2015-04" db="EMBL/GenBank/DDBJ databases">
        <title>Complete genome sequence of Schizopora paradoxa KUC8140, a cosmopolitan wood degrader in East Asia.</title>
        <authorList>
            <consortium name="DOE Joint Genome Institute"/>
            <person name="Min B."/>
            <person name="Park H."/>
            <person name="Jang Y."/>
            <person name="Kim J.-J."/>
            <person name="Kim K.H."/>
            <person name="Pangilinan J."/>
            <person name="Lipzen A."/>
            <person name="Riley R."/>
            <person name="Grigoriev I.V."/>
            <person name="Spatafora J.W."/>
            <person name="Choi I.-G."/>
        </authorList>
    </citation>
    <scope>NUCLEOTIDE SEQUENCE [LARGE SCALE GENOMIC DNA]</scope>
    <source>
        <strain evidence="2 3">KUC8140</strain>
    </source>
</reference>
<evidence type="ECO:0000256" key="1">
    <source>
        <dbReference type="SAM" id="MobiDB-lite"/>
    </source>
</evidence>
<name>A0A0H2S8Y5_9AGAM</name>
<feature type="region of interest" description="Disordered" evidence="1">
    <location>
        <begin position="113"/>
        <end position="136"/>
    </location>
</feature>
<feature type="region of interest" description="Disordered" evidence="1">
    <location>
        <begin position="1016"/>
        <end position="1099"/>
    </location>
</feature>
<gene>
    <name evidence="2" type="ORF">SCHPADRAFT_820248</name>
</gene>
<dbReference type="AlphaFoldDB" id="A0A0H2S8Y5"/>
<dbReference type="InParanoid" id="A0A0H2S8Y5"/>
<protein>
    <submittedName>
        <fullName evidence="2">Uncharacterized protein</fullName>
    </submittedName>
</protein>
<keyword evidence="3" id="KW-1185">Reference proteome</keyword>
<sequence length="1099" mass="125316">MVAPTQDTSQNTSPPVTQAEAIRKIIHPFPNISIFRFAHVTSLFSGLSKNFTTALQKFVFKAPDFNALDAAAVDLGVMKNRVTEMNKPWNRDSEGWVSHPIFIRVPNSVKRTKANRQQITSNEDQDLPEVEGSRVSDREGAPFRVNEFYRRGLMPVIESIVTKDPSAKFFYWEPFRQMFQRPGSTDPPIQVYGELYMSKEWNDEHEKIQKLDLSDIEEEAYPRAIVALQFWSDSTHLADFGQAKAWPIYLAFGNQSKYERYQRSRHGMHHVGYLPSLTSQVKEFLRSLSEGKMPSTTLLAHLRRELFQGGWDIILDEDFLHAYCYGKVMLCADGIKRRLFPRIFIYSADYPEKCLIGTIRDMGDHCCPRCHVKKSEIWRLGTKADMKVRGSPRTDDDVRRGKIETCRSFIYEKGYAVNSQAVENILKDQSLTPTRNAFSKLSEHGFDFHKILVPDFMHEVELGLHKNVITHLIRILNSKTVPGANVVELNKRYSDVPVFGESTIRHFPPNTSELKKLAAHDFEDIILCSIACFEDLLPSDDNKVVLDLLYTMCQFHSFAKLQMHTAETVSRLRSVITKLGNDLRAFSSSVCANYDTYETESEMQARGRANLRRAALKAKSSNIGSTSSSSTSAQDLLQTSNSRIRKAFNLNTYKLHSIPDYPDMIIRVGPLDLGSTREGEMEHRTTKTRYRQSNKNNATGQMVKADVYEREMRYRAHALRELGLELPVKGKNKMIVPSPSAPTRSVDKSLLHAEIAKDQKNWTHIGTLLLEHEDDAQYENFMLMLRTHILGQLSGANRADEDLTFTDEDTEGLVFEGDRLFYHAQAKFNYTTYDLRMDKDVVKPADKSTKCFVLVASREEILSSAPDSDTPFWYAQVIGIHHVVVSHEARRIHKRRVNFLRVRWLGVDPEWTAGDRAKRLDRVGFVPYDGDTEPFGFVSLAHVIRACHLIPAFAFGKTDKLLPDSVDWINYYVNKFVDRDMYMRYTGLGIGHVGSNGAFSPNGEEGDFEMDDEDLDEAFPDSITDPTDRNESGGMRARRNLQEMDLGDADDENWNNEDGEAIFDDELDEGSEGDDSESNLDDLDDERDMEDEACSSNSE</sequence>
<dbReference type="InterPro" id="IPR041078">
    <property type="entry name" value="Plavaka"/>
</dbReference>
<feature type="compositionally biased region" description="Acidic residues" evidence="1">
    <location>
        <begin position="1045"/>
        <end position="1093"/>
    </location>
</feature>
<accession>A0A0H2S8Y5</accession>
<dbReference type="EMBL" id="KQ085897">
    <property type="protein sequence ID" value="KLO18138.1"/>
    <property type="molecule type" value="Genomic_DNA"/>
</dbReference>
<dbReference type="Proteomes" id="UP000053477">
    <property type="component" value="Unassembled WGS sequence"/>
</dbReference>